<sequence>MINNDILRRLSKIFDFNDEKIQAVFALNQCDITSEQLTCMFKEKDDAAYQELSDVEFASFLNGLIVEKRGKQDGPDRQAEVELSNNIIFNKIKIALALKADDVIAVLELAGLVLGKYELSAYFRNVNNKHYKRCTDDVLSSFLSGLKIKFSD</sequence>
<dbReference type="PANTHER" id="PTHR37805:SF1">
    <property type="entry name" value="CYTOPLASMIC PROTEIN"/>
    <property type="match status" value="1"/>
</dbReference>
<dbReference type="RefSeq" id="WP_348392383.1">
    <property type="nucleotide sequence ID" value="NZ_CP134145.1"/>
</dbReference>
<accession>A0ABY9TWX4</accession>
<gene>
    <name evidence="1" type="ORF">RGQ13_04580</name>
</gene>
<reference evidence="2" key="1">
    <citation type="submission" date="2023-09" db="EMBL/GenBank/DDBJ databases">
        <authorList>
            <person name="Li S."/>
            <person name="Li X."/>
            <person name="Zhang C."/>
            <person name="Zhao Z."/>
        </authorList>
    </citation>
    <scope>NUCLEOTIDE SEQUENCE [LARGE SCALE GENOMIC DNA]</scope>
    <source>
        <strain evidence="2">SQ149</strain>
    </source>
</reference>
<evidence type="ECO:0000313" key="2">
    <source>
        <dbReference type="Proteomes" id="UP001258994"/>
    </source>
</evidence>
<dbReference type="PANTHER" id="PTHR37805">
    <property type="entry name" value="CYTOPLASMIC PROTEIN-RELATED"/>
    <property type="match status" value="1"/>
</dbReference>
<protein>
    <submittedName>
        <fullName evidence="1">DUF1456 family protein</fullName>
    </submittedName>
</protein>
<dbReference type="InterPro" id="IPR009921">
    <property type="entry name" value="YehS-like"/>
</dbReference>
<name>A0ABY9TWX4_9GAMM</name>
<keyword evidence="2" id="KW-1185">Reference proteome</keyword>
<evidence type="ECO:0000313" key="1">
    <source>
        <dbReference type="EMBL" id="WNC73271.1"/>
    </source>
</evidence>
<dbReference type="Proteomes" id="UP001258994">
    <property type="component" value="Chromosome"/>
</dbReference>
<organism evidence="1 2">
    <name type="scientific">Thalassotalea psychrophila</name>
    <dbReference type="NCBI Taxonomy" id="3065647"/>
    <lineage>
        <taxon>Bacteria</taxon>
        <taxon>Pseudomonadati</taxon>
        <taxon>Pseudomonadota</taxon>
        <taxon>Gammaproteobacteria</taxon>
        <taxon>Alteromonadales</taxon>
        <taxon>Colwelliaceae</taxon>
        <taxon>Thalassotalea</taxon>
    </lineage>
</organism>
<proteinExistence type="predicted"/>
<dbReference type="Pfam" id="PF07308">
    <property type="entry name" value="DUF1456"/>
    <property type="match status" value="2"/>
</dbReference>
<dbReference type="EMBL" id="CP134145">
    <property type="protein sequence ID" value="WNC73271.1"/>
    <property type="molecule type" value="Genomic_DNA"/>
</dbReference>